<feature type="binding site" evidence="16">
    <location>
        <position position="358"/>
    </location>
    <ligand>
        <name>Ca(2+)</name>
        <dbReference type="ChEBI" id="CHEBI:29108"/>
    </ligand>
</feature>
<dbReference type="InterPro" id="IPR001711">
    <property type="entry name" value="PLipase_C_Pinositol-sp_Y"/>
</dbReference>
<dbReference type="Gene3D" id="2.30.29.240">
    <property type="match status" value="1"/>
</dbReference>
<keyword evidence="6 14" id="KW-0442">Lipid degradation</keyword>
<dbReference type="FunFam" id="2.60.40.150:FF:000008">
    <property type="entry name" value="1-phosphatidylinositol 4,5-bisphosphate phosphodiesterase"/>
    <property type="match status" value="1"/>
</dbReference>
<dbReference type="SMART" id="SM00239">
    <property type="entry name" value="C2"/>
    <property type="match status" value="1"/>
</dbReference>
<organism evidence="21 22">
    <name type="scientific">Pelusios castaneus</name>
    <name type="common">West African mud turtle</name>
    <dbReference type="NCBI Taxonomy" id="367368"/>
    <lineage>
        <taxon>Eukaryota</taxon>
        <taxon>Metazoa</taxon>
        <taxon>Chordata</taxon>
        <taxon>Craniata</taxon>
        <taxon>Vertebrata</taxon>
        <taxon>Euteleostomi</taxon>
        <taxon>Archelosauria</taxon>
        <taxon>Testudinata</taxon>
        <taxon>Testudines</taxon>
        <taxon>Pleurodira</taxon>
        <taxon>Pelomedusidae</taxon>
        <taxon>Pelusios</taxon>
    </lineage>
</organism>
<feature type="region of interest" description="Disordered" evidence="18">
    <location>
        <begin position="1067"/>
        <end position="1090"/>
    </location>
</feature>
<dbReference type="GO" id="GO:0004435">
    <property type="term" value="F:phosphatidylinositol-4,5-bisphosphate phospholipase C activity"/>
    <property type="evidence" value="ECO:0007669"/>
    <property type="project" value="UniProtKB-UniRule"/>
</dbReference>
<comment type="catalytic activity">
    <reaction evidence="11">
        <text>a 1,2-diacyl-sn-glycero-3-phospho-(1D-myo-inositol-4,5-bisphosphate) + H2O = 1D-myo-inositol 1,4,5-trisphosphate + a 1,2-diacyl-sn-glycerol + H(+)</text>
        <dbReference type="Rhea" id="RHEA:33179"/>
        <dbReference type="ChEBI" id="CHEBI:15377"/>
        <dbReference type="ChEBI" id="CHEBI:15378"/>
        <dbReference type="ChEBI" id="CHEBI:17815"/>
        <dbReference type="ChEBI" id="CHEBI:58456"/>
        <dbReference type="ChEBI" id="CHEBI:203600"/>
        <dbReference type="EC" id="3.1.4.11"/>
    </reaction>
    <physiologicalReaction direction="left-to-right" evidence="11">
        <dbReference type="Rhea" id="RHEA:33180"/>
    </physiologicalReaction>
</comment>
<feature type="active site" evidence="15">
    <location>
        <position position="328"/>
    </location>
</feature>
<dbReference type="Ensembl" id="ENSPCET00000021319.1">
    <property type="protein sequence ID" value="ENSPCEP00000020602.1"/>
    <property type="gene ID" value="ENSPCEG00000012378.1"/>
</dbReference>
<evidence type="ECO:0000313" key="22">
    <source>
        <dbReference type="Proteomes" id="UP000694393"/>
    </source>
</evidence>
<dbReference type="GO" id="GO:0005886">
    <property type="term" value="C:plasma membrane"/>
    <property type="evidence" value="ECO:0007669"/>
    <property type="project" value="UniProtKB-SubCell"/>
</dbReference>
<dbReference type="PANTHER" id="PTHR10336">
    <property type="entry name" value="PHOSPHOINOSITIDE-SPECIFIC PHOSPHOLIPASE C FAMILY PROTEIN"/>
    <property type="match status" value="1"/>
</dbReference>
<evidence type="ECO:0000256" key="18">
    <source>
        <dbReference type="SAM" id="MobiDB-lite"/>
    </source>
</evidence>
<evidence type="ECO:0000256" key="14">
    <source>
        <dbReference type="PIRNR" id="PIRNR000956"/>
    </source>
</evidence>
<dbReference type="PROSITE" id="PS50004">
    <property type="entry name" value="C2"/>
    <property type="match status" value="1"/>
</dbReference>
<dbReference type="SUPFAM" id="SSF69989">
    <property type="entry name" value="C-terminal domain of PLC-beta"/>
    <property type="match status" value="1"/>
</dbReference>
<dbReference type="Gene3D" id="2.60.40.150">
    <property type="entry name" value="C2 domain"/>
    <property type="match status" value="1"/>
</dbReference>
<reference evidence="21" key="1">
    <citation type="submission" date="2025-08" db="UniProtKB">
        <authorList>
            <consortium name="Ensembl"/>
        </authorList>
    </citation>
    <scope>IDENTIFICATION</scope>
</reference>
<dbReference type="Pfam" id="PF17787">
    <property type="entry name" value="PH_14"/>
    <property type="match status" value="1"/>
</dbReference>
<evidence type="ECO:0000256" key="4">
    <source>
        <dbReference type="ARBA" id="ARBA00022801"/>
    </source>
</evidence>
<comment type="function">
    <text evidence="13">Activated phosphatidylinositol-specific phospholipase C enzymes catalyze the production of the second messenger molecules diacylglycerol (DAG) and inositol 1,4,5-trisphosphate (IP3) involved in G-protein coupled receptor signaling pathways. PLCB4 is a direct effector of the endothelin receptor signaling pathway that plays an essential role in lower jaw and middle ear structures development.</text>
</comment>
<keyword evidence="17" id="KW-0175">Coiled coil</keyword>
<comment type="catalytic activity">
    <reaction evidence="12">
        <text>a 1,2-diacyl-sn-glycero-3-phospho-(1D-myo-inositol) + H2O = 1D-myo-inositol 1-phosphate + a 1,2-diacyl-sn-glycerol + H(+)</text>
        <dbReference type="Rhea" id="RHEA:43484"/>
        <dbReference type="ChEBI" id="CHEBI:15377"/>
        <dbReference type="ChEBI" id="CHEBI:15378"/>
        <dbReference type="ChEBI" id="CHEBI:17815"/>
        <dbReference type="ChEBI" id="CHEBI:57880"/>
        <dbReference type="ChEBI" id="CHEBI:58433"/>
    </reaction>
    <physiologicalReaction direction="left-to-right" evidence="12">
        <dbReference type="Rhea" id="RHEA:43485"/>
    </physiologicalReaction>
</comment>
<keyword evidence="7" id="KW-0007">Acetylation</keyword>
<keyword evidence="10 14" id="KW-0807">Transducer</keyword>
<dbReference type="CDD" id="cd00275">
    <property type="entry name" value="C2_PLC_like"/>
    <property type="match status" value="1"/>
</dbReference>
<evidence type="ECO:0000256" key="8">
    <source>
        <dbReference type="ARBA" id="ARBA00023098"/>
    </source>
</evidence>
<feature type="compositionally biased region" description="Basic and acidic residues" evidence="18">
    <location>
        <begin position="1075"/>
        <end position="1089"/>
    </location>
</feature>
<keyword evidence="3" id="KW-0597">Phosphoprotein</keyword>
<dbReference type="GO" id="GO:0051209">
    <property type="term" value="P:release of sequestered calcium ion into cytosol"/>
    <property type="evidence" value="ECO:0007669"/>
    <property type="project" value="TreeGrafter"/>
</dbReference>
<keyword evidence="5 16" id="KW-0106">Calcium</keyword>
<dbReference type="Pfam" id="PF00168">
    <property type="entry name" value="C2"/>
    <property type="match status" value="1"/>
</dbReference>
<evidence type="ECO:0000256" key="3">
    <source>
        <dbReference type="ARBA" id="ARBA00022553"/>
    </source>
</evidence>
<dbReference type="Pfam" id="PF08703">
    <property type="entry name" value="PLC-beta_C"/>
    <property type="match status" value="1"/>
</dbReference>
<comment type="cofactor">
    <cofactor evidence="16">
        <name>Ca(2+)</name>
        <dbReference type="ChEBI" id="CHEBI:29108"/>
    </cofactor>
    <text evidence="16">Binds 1 Ca(2+) ion per subunit.</text>
</comment>
<protein>
    <recommendedName>
        <fullName evidence="14">1-phosphatidylinositol 4,5-bisphosphate phosphodiesterase</fullName>
        <ecNumber evidence="14">3.1.4.11</ecNumber>
    </recommendedName>
</protein>
<accession>A0A8C8SEW2</accession>
<name>A0A8C8SEW2_9SAUR</name>
<dbReference type="InterPro" id="IPR042531">
    <property type="entry name" value="PLC-beta_C_sf"/>
</dbReference>
<feature type="domain" description="PI-PLC Y-box" evidence="20">
    <location>
        <begin position="545"/>
        <end position="661"/>
    </location>
</feature>
<dbReference type="Gene3D" id="3.20.20.190">
    <property type="entry name" value="Phosphatidylinositol (PI) phosphodiesterase"/>
    <property type="match status" value="1"/>
</dbReference>
<dbReference type="SUPFAM" id="SSF51695">
    <property type="entry name" value="PLC-like phosphodiesterases"/>
    <property type="match status" value="1"/>
</dbReference>
<evidence type="ECO:0000256" key="13">
    <source>
        <dbReference type="ARBA" id="ARBA00055176"/>
    </source>
</evidence>
<dbReference type="EC" id="3.1.4.11" evidence="14"/>
<dbReference type="InterPro" id="IPR037862">
    <property type="entry name" value="PLC-beta_PH"/>
</dbReference>
<dbReference type="InterPro" id="IPR016280">
    <property type="entry name" value="PLC-beta"/>
</dbReference>
<dbReference type="InterPro" id="IPR017946">
    <property type="entry name" value="PLC-like_Pdiesterase_TIM-brl"/>
</dbReference>
<keyword evidence="16" id="KW-0479">Metal-binding</keyword>
<dbReference type="InterPro" id="IPR014815">
    <property type="entry name" value="PLC-beta_C"/>
</dbReference>
<dbReference type="SUPFAM" id="SSF49562">
    <property type="entry name" value="C2 domain (Calcium/lipid-binding domain, CaLB)"/>
    <property type="match status" value="1"/>
</dbReference>
<evidence type="ECO:0000256" key="2">
    <source>
        <dbReference type="ARBA" id="ARBA00022475"/>
    </source>
</evidence>
<dbReference type="InterPro" id="IPR035892">
    <property type="entry name" value="C2_domain_sf"/>
</dbReference>
<dbReference type="InterPro" id="IPR001192">
    <property type="entry name" value="PI-PLC_fam"/>
</dbReference>
<dbReference type="GO" id="GO:0046488">
    <property type="term" value="P:phosphatidylinositol metabolic process"/>
    <property type="evidence" value="ECO:0007669"/>
    <property type="project" value="TreeGrafter"/>
</dbReference>
<dbReference type="InterPro" id="IPR053945">
    <property type="entry name" value="PLCB1-4-like_EFh"/>
</dbReference>
<evidence type="ECO:0000256" key="11">
    <source>
        <dbReference type="ARBA" id="ARBA00023674"/>
    </source>
</evidence>
<sequence>MAKPYEFNWQKSVPSFLQDGAVFDRYEEESFVFEPNCLFKVDEFGFFLRWKSEGKEGQVLECSLINSIRSGAVPKDPKILAALETVGKAENELEGRIVCVCSGTDLVNISFTYMVAESAEVAKQWGEGLRSIIHNFRANNVSPMTCLKKHWMKLAFLTNINGKIPVRSITRTFASGKTEKVIFQALKELGLPSGKNDEIEPAAFTYEKFYELTQKICPRTDIEELFRKINGDKTDYLTVDQLVSFLNEHQRDPRLNEILFPFYDSKRAMQIIETYEPDEDLRNKGLISSDGFCRYLMSDENAPVFLDRLELYQEMDHSLAHYFISSSHNTYLTGRQFGGKSSIEMYRQVLLAGCRCVELDCWDGKGEDQEPIITHGKAMCTDILFKDVIQAIKETAFVTSEYPVILSFENHCSKYQQYKMSKYCEDYFGDLLLKQPLETHPVKYLILSKNHSLHEQLEALKSMMEAGETAAPVNILEDDNEEEIESADQEEEAHPEFKFGTELSADDLSQKEAIAKKGVVTVEDEQAWMASYKYVGATTNIHPYLSTMINYAQPVKFQGFHVAEERNIHYNMSSFNESVGLGYLKTHAIEFVNYNKRQMSRIYPKGGRVDSSNYMPQIFWNAGCQMVSLNFQTPDLAMQLNQGKFEYNGSCGYLLKPDFMRRPDRTFDPFSETPVDGVIAATCSVQVISGQFLSDKKIGTYVEVDMYGLPTDTIRKEFRTRMVMNNGLNPVYNEESFVFRKVILPDLAVLRIAVYDDNNRLIGQRILPLDGLQAGYRHISLRNEGNKPLSLPTVFCNIVLKTYVPDGFGDIVDALSDPKKFLSVMEKRADQMRAMGIETSDIADVPNDTSKNDKKGKANNAKASVTPQSSSELRPSTTSGLGPGMETKKGIELIPQVKIEDLKQMKAYVKFLKKQQKELNALKKKHAKEHSTMQKLHCTQIDKIVAQYDKEKLSYEKMLEKAIKKKGGSNCLEMKKETEIKIQALTSDHKSKVKEIVAQHTKEWSEMINTHSAEEQEIRDLHLTQQCDLLKKLLVNAHEQQTQQLKFSHDRESKEMRANQAKISMENSKAISQDKSIKNKAERERRVRELNSSNTKKFLEERKRLAMKQSKEMDQLRKVQLEHLEVLDKQNEQAKEMQQMVKLEAEMDRRPATVV</sequence>
<dbReference type="GO" id="GO:0048015">
    <property type="term" value="P:phosphatidylinositol-mediated signaling"/>
    <property type="evidence" value="ECO:0007669"/>
    <property type="project" value="TreeGrafter"/>
</dbReference>
<dbReference type="SMART" id="SM00148">
    <property type="entry name" value="PLCXc"/>
    <property type="match status" value="1"/>
</dbReference>
<dbReference type="Gene3D" id="1.10.238.10">
    <property type="entry name" value="EF-hand"/>
    <property type="match status" value="1"/>
</dbReference>
<feature type="active site" evidence="15">
    <location>
        <position position="375"/>
    </location>
</feature>
<keyword evidence="8 14" id="KW-0443">Lipid metabolism</keyword>
<dbReference type="CDD" id="cd08591">
    <property type="entry name" value="PI-PLCc_beta"/>
    <property type="match status" value="1"/>
</dbReference>
<feature type="domain" description="C2" evidence="19">
    <location>
        <begin position="664"/>
        <end position="789"/>
    </location>
</feature>
<dbReference type="PRINTS" id="PR00390">
    <property type="entry name" value="PHPHLIPASEC"/>
</dbReference>
<dbReference type="Pfam" id="PF00387">
    <property type="entry name" value="PI-PLC-Y"/>
    <property type="match status" value="1"/>
</dbReference>
<evidence type="ECO:0000256" key="1">
    <source>
        <dbReference type="ARBA" id="ARBA00004236"/>
    </source>
</evidence>
<dbReference type="PANTHER" id="PTHR10336:SF36">
    <property type="entry name" value="1-PHOSPHATIDYLINOSITOL 4,5-BISPHOSPHATE PHOSPHODIESTERASE BETA-4"/>
    <property type="match status" value="1"/>
</dbReference>
<dbReference type="CDD" id="cd13361">
    <property type="entry name" value="PH_PLC_beta"/>
    <property type="match status" value="1"/>
</dbReference>
<dbReference type="Pfam" id="PF00388">
    <property type="entry name" value="PI-PLC-X"/>
    <property type="match status" value="1"/>
</dbReference>
<evidence type="ECO:0000259" key="20">
    <source>
        <dbReference type="PROSITE" id="PS50008"/>
    </source>
</evidence>
<evidence type="ECO:0000256" key="15">
    <source>
        <dbReference type="PIRSR" id="PIRSR000956-1"/>
    </source>
</evidence>
<keyword evidence="9" id="KW-0472">Membrane</keyword>
<dbReference type="FunFam" id="2.30.29.240:FF:000001">
    <property type="entry name" value="1-phosphatidylinositol 4,5-bisphosphate phosphodiesterase"/>
    <property type="match status" value="1"/>
</dbReference>
<evidence type="ECO:0000256" key="17">
    <source>
        <dbReference type="SAM" id="Coils"/>
    </source>
</evidence>
<feature type="binding site" evidence="16">
    <location>
        <position position="409"/>
    </location>
    <ligand>
        <name>Ca(2+)</name>
        <dbReference type="ChEBI" id="CHEBI:29108"/>
    </ligand>
</feature>
<dbReference type="GO" id="GO:0005509">
    <property type="term" value="F:calcium ion binding"/>
    <property type="evidence" value="ECO:0007669"/>
    <property type="project" value="UniProtKB-UniRule"/>
</dbReference>
<dbReference type="Proteomes" id="UP000694393">
    <property type="component" value="Unplaced"/>
</dbReference>
<dbReference type="PROSITE" id="PS50007">
    <property type="entry name" value="PIPLC_X_DOMAIN"/>
    <property type="match status" value="1"/>
</dbReference>
<feature type="compositionally biased region" description="Polar residues" evidence="18">
    <location>
        <begin position="865"/>
        <end position="880"/>
    </location>
</feature>
<evidence type="ECO:0000256" key="9">
    <source>
        <dbReference type="ARBA" id="ARBA00023136"/>
    </source>
</evidence>
<keyword evidence="2" id="KW-1003">Cell membrane</keyword>
<dbReference type="InterPro" id="IPR011992">
    <property type="entry name" value="EF-hand-dom_pair"/>
</dbReference>
<dbReference type="GO" id="GO:0016042">
    <property type="term" value="P:lipid catabolic process"/>
    <property type="evidence" value="ECO:0007669"/>
    <property type="project" value="UniProtKB-KW"/>
</dbReference>
<dbReference type="SUPFAM" id="SSF50729">
    <property type="entry name" value="PH domain-like"/>
    <property type="match status" value="1"/>
</dbReference>
<dbReference type="FunFam" id="1.20.1230.10:FF:000002">
    <property type="entry name" value="1-phosphatidylinositol 4,5-bisphosphate phosphodiesterase"/>
    <property type="match status" value="1"/>
</dbReference>
<feature type="binding site" evidence="16">
    <location>
        <position position="360"/>
    </location>
    <ligand>
        <name>Ca(2+)</name>
        <dbReference type="ChEBI" id="CHEBI:29108"/>
    </ligand>
</feature>
<feature type="binding site" evidence="16">
    <location>
        <position position="329"/>
    </location>
    <ligand>
        <name>Ca(2+)</name>
        <dbReference type="ChEBI" id="CHEBI:29108"/>
    </ligand>
</feature>
<reference evidence="21" key="2">
    <citation type="submission" date="2025-09" db="UniProtKB">
        <authorList>
            <consortium name="Ensembl"/>
        </authorList>
    </citation>
    <scope>IDENTIFICATION</scope>
</reference>
<dbReference type="InterPro" id="IPR000008">
    <property type="entry name" value="C2_dom"/>
</dbReference>
<keyword evidence="4 14" id="KW-0378">Hydrolase</keyword>
<evidence type="ECO:0000256" key="5">
    <source>
        <dbReference type="ARBA" id="ARBA00022837"/>
    </source>
</evidence>
<evidence type="ECO:0000256" key="12">
    <source>
        <dbReference type="ARBA" id="ARBA00023726"/>
    </source>
</evidence>
<evidence type="ECO:0000256" key="6">
    <source>
        <dbReference type="ARBA" id="ARBA00022963"/>
    </source>
</evidence>
<evidence type="ECO:0000259" key="19">
    <source>
        <dbReference type="PROSITE" id="PS50004"/>
    </source>
</evidence>
<keyword evidence="22" id="KW-1185">Reference proteome</keyword>
<proteinExistence type="predicted"/>
<dbReference type="CDD" id="cd16211">
    <property type="entry name" value="EFh_PI-PLCbeta4"/>
    <property type="match status" value="1"/>
</dbReference>
<feature type="coiled-coil region" evidence="17">
    <location>
        <begin position="905"/>
        <end position="965"/>
    </location>
</feature>
<evidence type="ECO:0000256" key="16">
    <source>
        <dbReference type="PIRSR" id="PIRSR000956-2"/>
    </source>
</evidence>
<evidence type="ECO:0000313" key="21">
    <source>
        <dbReference type="Ensembl" id="ENSPCEP00000020602.1"/>
    </source>
</evidence>
<evidence type="ECO:0000256" key="10">
    <source>
        <dbReference type="ARBA" id="ARBA00023224"/>
    </source>
</evidence>
<dbReference type="SMART" id="SM00149">
    <property type="entry name" value="PLCYc"/>
    <property type="match status" value="1"/>
</dbReference>
<dbReference type="Pfam" id="PF22631">
    <property type="entry name" value="PLCB1-4-like_EFh"/>
    <property type="match status" value="1"/>
</dbReference>
<dbReference type="FunFam" id="1.10.238.10:FF:000024">
    <property type="entry name" value="1-phosphatidylinositol 4,5-bisphosphate phosphodiesterase"/>
    <property type="match status" value="1"/>
</dbReference>
<dbReference type="PROSITE" id="PS50008">
    <property type="entry name" value="PIPLC_Y_DOMAIN"/>
    <property type="match status" value="1"/>
</dbReference>
<evidence type="ECO:0000256" key="7">
    <source>
        <dbReference type="ARBA" id="ARBA00022990"/>
    </source>
</evidence>
<dbReference type="InterPro" id="IPR000909">
    <property type="entry name" value="PLipase_C_PInositol-sp_X_dom"/>
</dbReference>
<dbReference type="Gene3D" id="1.20.1230.10">
    <property type="entry name" value="Phospholipase C beta, distal C-terminal domain"/>
    <property type="match status" value="1"/>
</dbReference>
<comment type="subcellular location">
    <subcellularLocation>
        <location evidence="1">Cell membrane</location>
    </subcellularLocation>
</comment>
<dbReference type="AlphaFoldDB" id="A0A8C8SEW2"/>
<dbReference type="SUPFAM" id="SSF47473">
    <property type="entry name" value="EF-hand"/>
    <property type="match status" value="1"/>
</dbReference>
<dbReference type="PIRSF" id="PIRSF000956">
    <property type="entry name" value="PLC-beta"/>
    <property type="match status" value="1"/>
</dbReference>
<feature type="region of interest" description="Disordered" evidence="18">
    <location>
        <begin position="838"/>
        <end position="887"/>
    </location>
</feature>